<evidence type="ECO:0000313" key="4">
    <source>
        <dbReference type="EMBL" id="GHE86272.1"/>
    </source>
</evidence>
<keyword evidence="1" id="KW-0229">DNA integration</keyword>
<dbReference type="EMBL" id="BNAH01000005">
    <property type="protein sequence ID" value="GHE86272.1"/>
    <property type="molecule type" value="Genomic_DNA"/>
</dbReference>
<dbReference type="PROSITE" id="PS51898">
    <property type="entry name" value="TYR_RECOMBINASE"/>
    <property type="match status" value="1"/>
</dbReference>
<evidence type="ECO:0000259" key="3">
    <source>
        <dbReference type="PROSITE" id="PS51898"/>
    </source>
</evidence>
<dbReference type="SUPFAM" id="SSF56349">
    <property type="entry name" value="DNA breaking-rejoining enzymes"/>
    <property type="match status" value="1"/>
</dbReference>
<dbReference type="InterPro" id="IPR002104">
    <property type="entry name" value="Integrase_catalytic"/>
</dbReference>
<dbReference type="PANTHER" id="PTHR30349">
    <property type="entry name" value="PHAGE INTEGRASE-RELATED"/>
    <property type="match status" value="1"/>
</dbReference>
<proteinExistence type="predicted"/>
<protein>
    <submittedName>
        <fullName evidence="4">Site-specific integrase</fullName>
    </submittedName>
</protein>
<keyword evidence="5" id="KW-1185">Reference proteome</keyword>
<comment type="caution">
    <text evidence="4">The sequence shown here is derived from an EMBL/GenBank/DDBJ whole genome shotgun (WGS) entry which is preliminary data.</text>
</comment>
<evidence type="ECO:0000313" key="5">
    <source>
        <dbReference type="Proteomes" id="UP000626370"/>
    </source>
</evidence>
<accession>A0ABQ3IK68</accession>
<name>A0ABQ3IK68_9GAMM</name>
<dbReference type="PANTHER" id="PTHR30349:SF82">
    <property type="entry name" value="INTEGRASE_RECOMBINASE YOEC-RELATED"/>
    <property type="match status" value="1"/>
</dbReference>
<reference evidence="5" key="1">
    <citation type="journal article" date="2019" name="Int. J. Syst. Evol. Microbiol.">
        <title>The Global Catalogue of Microorganisms (GCM) 10K type strain sequencing project: providing services to taxonomists for standard genome sequencing and annotation.</title>
        <authorList>
            <consortium name="The Broad Institute Genomics Platform"/>
            <consortium name="The Broad Institute Genome Sequencing Center for Infectious Disease"/>
            <person name="Wu L."/>
            <person name="Ma J."/>
        </authorList>
    </citation>
    <scope>NUCLEOTIDE SEQUENCE [LARGE SCALE GENOMIC DNA]</scope>
    <source>
        <strain evidence="5">CGMCC 1.15922</strain>
    </source>
</reference>
<organism evidence="4 5">
    <name type="scientific">Thalassotalea profundi</name>
    <dbReference type="NCBI Taxonomy" id="2036687"/>
    <lineage>
        <taxon>Bacteria</taxon>
        <taxon>Pseudomonadati</taxon>
        <taxon>Pseudomonadota</taxon>
        <taxon>Gammaproteobacteria</taxon>
        <taxon>Alteromonadales</taxon>
        <taxon>Colwelliaceae</taxon>
        <taxon>Thalassotalea</taxon>
    </lineage>
</organism>
<sequence>MQEVEAVRDENILKSIPVLLSKHSTQQMADVWEFGINMALRISDLLGIRYSDIKDGRLTMVESKTGKVADIPLNAKALAITKSIMKEYPEGEFLFQSRNSRNISTRIKPLSRQSVAKAFKDVGEIIGVKLGTHSMRKTRGRFLYAKTNDIARVSKMLRHSSTGVTLKYIGITKSDIDADFNEMVL</sequence>
<dbReference type="InterPro" id="IPR013762">
    <property type="entry name" value="Integrase-like_cat_sf"/>
</dbReference>
<evidence type="ECO:0000256" key="1">
    <source>
        <dbReference type="ARBA" id="ARBA00022908"/>
    </source>
</evidence>
<dbReference type="Gene3D" id="1.10.443.10">
    <property type="entry name" value="Intergrase catalytic core"/>
    <property type="match status" value="1"/>
</dbReference>
<evidence type="ECO:0000256" key="2">
    <source>
        <dbReference type="ARBA" id="ARBA00023172"/>
    </source>
</evidence>
<feature type="domain" description="Tyr recombinase" evidence="3">
    <location>
        <begin position="1"/>
        <end position="181"/>
    </location>
</feature>
<dbReference type="Proteomes" id="UP000626370">
    <property type="component" value="Unassembled WGS sequence"/>
</dbReference>
<dbReference type="Pfam" id="PF00589">
    <property type="entry name" value="Phage_integrase"/>
    <property type="match status" value="1"/>
</dbReference>
<dbReference type="InterPro" id="IPR011010">
    <property type="entry name" value="DNA_brk_join_enz"/>
</dbReference>
<gene>
    <name evidence="4" type="ORF">GCM10011501_14230</name>
</gene>
<dbReference type="InterPro" id="IPR050090">
    <property type="entry name" value="Tyrosine_recombinase_XerCD"/>
</dbReference>
<keyword evidence="2" id="KW-0233">DNA recombination</keyword>
<dbReference type="RefSeq" id="WP_189377577.1">
    <property type="nucleotide sequence ID" value="NZ_BNAH01000005.1"/>
</dbReference>